<proteinExistence type="predicted"/>
<evidence type="ECO:0000313" key="3">
    <source>
        <dbReference type="Proteomes" id="UP000299102"/>
    </source>
</evidence>
<evidence type="ECO:0000256" key="1">
    <source>
        <dbReference type="SAM" id="MobiDB-lite"/>
    </source>
</evidence>
<gene>
    <name evidence="2" type="ORF">EVAR_95091_1</name>
</gene>
<feature type="region of interest" description="Disordered" evidence="1">
    <location>
        <begin position="75"/>
        <end position="135"/>
    </location>
</feature>
<reference evidence="2 3" key="1">
    <citation type="journal article" date="2019" name="Commun. Biol.">
        <title>The bagworm genome reveals a unique fibroin gene that provides high tensile strength.</title>
        <authorList>
            <person name="Kono N."/>
            <person name="Nakamura H."/>
            <person name="Ohtoshi R."/>
            <person name="Tomita M."/>
            <person name="Numata K."/>
            <person name="Arakawa K."/>
        </authorList>
    </citation>
    <scope>NUCLEOTIDE SEQUENCE [LARGE SCALE GENOMIC DNA]</scope>
</reference>
<evidence type="ECO:0000313" key="2">
    <source>
        <dbReference type="EMBL" id="GBP46629.1"/>
    </source>
</evidence>
<dbReference type="AlphaFoldDB" id="A0A4C1W801"/>
<sequence length="135" mass="14260">MDRDRTKTVVKRPGKVLSSAGGCERADESLEIGADGELSITAISLKSAAAHDFFLYVAENVQIRANLKAFRRGFRNPKLHEARQSGANDNGKLVNGRAPISKPRDKRSHPPGSRSCSGGGLKGCPGGPTSPPPPS</sequence>
<keyword evidence="3" id="KW-1185">Reference proteome</keyword>
<protein>
    <submittedName>
        <fullName evidence="2">Uncharacterized protein</fullName>
    </submittedName>
</protein>
<feature type="compositionally biased region" description="Gly residues" evidence="1">
    <location>
        <begin position="117"/>
        <end position="126"/>
    </location>
</feature>
<name>A0A4C1W801_EUMVA</name>
<comment type="caution">
    <text evidence="2">The sequence shown here is derived from an EMBL/GenBank/DDBJ whole genome shotgun (WGS) entry which is preliminary data.</text>
</comment>
<organism evidence="2 3">
    <name type="scientific">Eumeta variegata</name>
    <name type="common">Bagworm moth</name>
    <name type="synonym">Eumeta japonica</name>
    <dbReference type="NCBI Taxonomy" id="151549"/>
    <lineage>
        <taxon>Eukaryota</taxon>
        <taxon>Metazoa</taxon>
        <taxon>Ecdysozoa</taxon>
        <taxon>Arthropoda</taxon>
        <taxon>Hexapoda</taxon>
        <taxon>Insecta</taxon>
        <taxon>Pterygota</taxon>
        <taxon>Neoptera</taxon>
        <taxon>Endopterygota</taxon>
        <taxon>Lepidoptera</taxon>
        <taxon>Glossata</taxon>
        <taxon>Ditrysia</taxon>
        <taxon>Tineoidea</taxon>
        <taxon>Psychidae</taxon>
        <taxon>Oiketicinae</taxon>
        <taxon>Eumeta</taxon>
    </lineage>
</organism>
<feature type="region of interest" description="Disordered" evidence="1">
    <location>
        <begin position="1"/>
        <end position="22"/>
    </location>
</feature>
<dbReference type="Proteomes" id="UP000299102">
    <property type="component" value="Unassembled WGS sequence"/>
</dbReference>
<accession>A0A4C1W801</accession>
<dbReference type="EMBL" id="BGZK01000487">
    <property type="protein sequence ID" value="GBP46629.1"/>
    <property type="molecule type" value="Genomic_DNA"/>
</dbReference>